<dbReference type="GO" id="GO:0000981">
    <property type="term" value="F:DNA-binding transcription factor activity, RNA polymerase II-specific"/>
    <property type="evidence" value="ECO:0007669"/>
    <property type="project" value="TreeGrafter"/>
</dbReference>
<accession>A0A154PLR6</accession>
<dbReference type="GO" id="GO:0005634">
    <property type="term" value="C:nucleus"/>
    <property type="evidence" value="ECO:0007669"/>
    <property type="project" value="UniProtKB-SubCell"/>
</dbReference>
<dbReference type="SUPFAM" id="SSF57716">
    <property type="entry name" value="Glucocorticoid receptor-like (DNA-binding domain)"/>
    <property type="match status" value="2"/>
</dbReference>
<evidence type="ECO:0000256" key="5">
    <source>
        <dbReference type="ARBA" id="ARBA00023038"/>
    </source>
</evidence>
<dbReference type="PROSITE" id="PS50023">
    <property type="entry name" value="LIM_DOMAIN_2"/>
    <property type="match status" value="2"/>
</dbReference>
<dbReference type="CDD" id="cd00086">
    <property type="entry name" value="homeodomain"/>
    <property type="match status" value="1"/>
</dbReference>
<feature type="domain" description="CRAL-TRIO" evidence="15">
    <location>
        <begin position="65"/>
        <end position="247"/>
    </location>
</feature>
<keyword evidence="17" id="KW-1185">Reference proteome</keyword>
<evidence type="ECO:0000313" key="17">
    <source>
        <dbReference type="Proteomes" id="UP000076502"/>
    </source>
</evidence>
<evidence type="ECO:0000256" key="7">
    <source>
        <dbReference type="ARBA" id="ARBA00023155"/>
    </source>
</evidence>
<dbReference type="CDD" id="cd09369">
    <property type="entry name" value="LIM1_Lhx2_Lhx9"/>
    <property type="match status" value="1"/>
</dbReference>
<dbReference type="InterPro" id="IPR001781">
    <property type="entry name" value="Znf_LIM"/>
</dbReference>
<evidence type="ECO:0000259" key="15">
    <source>
        <dbReference type="PROSITE" id="PS50191"/>
    </source>
</evidence>
<dbReference type="InterPro" id="IPR001251">
    <property type="entry name" value="CRAL-TRIO_dom"/>
</dbReference>
<evidence type="ECO:0000256" key="8">
    <source>
        <dbReference type="ARBA" id="ARBA00023242"/>
    </source>
</evidence>
<dbReference type="AlphaFoldDB" id="A0A154PLR6"/>
<dbReference type="PROSITE" id="PS50071">
    <property type="entry name" value="HOMEOBOX_2"/>
    <property type="match status" value="1"/>
</dbReference>
<dbReference type="Gene3D" id="3.40.525.10">
    <property type="entry name" value="CRAL-TRIO lipid binding domain"/>
    <property type="match status" value="1"/>
</dbReference>
<evidence type="ECO:0000256" key="3">
    <source>
        <dbReference type="ARBA" id="ARBA00022737"/>
    </source>
</evidence>
<dbReference type="SUPFAM" id="SSF52087">
    <property type="entry name" value="CRAL/TRIO domain"/>
    <property type="match status" value="1"/>
</dbReference>
<comment type="subcellular location">
    <subcellularLocation>
        <location evidence="1 9 11">Nucleus</location>
    </subcellularLocation>
</comment>
<organism evidence="16 17">
    <name type="scientific">Dufourea novaeangliae</name>
    <name type="common">Sweat bee</name>
    <dbReference type="NCBI Taxonomy" id="178035"/>
    <lineage>
        <taxon>Eukaryota</taxon>
        <taxon>Metazoa</taxon>
        <taxon>Ecdysozoa</taxon>
        <taxon>Arthropoda</taxon>
        <taxon>Hexapoda</taxon>
        <taxon>Insecta</taxon>
        <taxon>Pterygota</taxon>
        <taxon>Neoptera</taxon>
        <taxon>Endopterygota</taxon>
        <taxon>Hymenoptera</taxon>
        <taxon>Apocrita</taxon>
        <taxon>Aculeata</taxon>
        <taxon>Apoidea</taxon>
        <taxon>Anthophila</taxon>
        <taxon>Halictidae</taxon>
        <taxon>Rophitinae</taxon>
        <taxon>Dufourea</taxon>
    </lineage>
</organism>
<dbReference type="SMART" id="SM00389">
    <property type="entry name" value="HOX"/>
    <property type="match status" value="1"/>
</dbReference>
<feature type="region of interest" description="Disordered" evidence="12">
    <location>
        <begin position="645"/>
        <end position="697"/>
    </location>
</feature>
<feature type="domain" description="Homeobox" evidence="14">
    <location>
        <begin position="547"/>
        <end position="607"/>
    </location>
</feature>
<keyword evidence="8 9" id="KW-0539">Nucleus</keyword>
<evidence type="ECO:0000256" key="12">
    <source>
        <dbReference type="SAM" id="MobiDB-lite"/>
    </source>
</evidence>
<dbReference type="InterPro" id="IPR050453">
    <property type="entry name" value="LIM_Homeobox_TF"/>
</dbReference>
<evidence type="ECO:0000256" key="4">
    <source>
        <dbReference type="ARBA" id="ARBA00022833"/>
    </source>
</evidence>
<dbReference type="GO" id="GO:0030182">
    <property type="term" value="P:neuron differentiation"/>
    <property type="evidence" value="ECO:0007669"/>
    <property type="project" value="TreeGrafter"/>
</dbReference>
<feature type="domain" description="LIM zinc-binding" evidence="13">
    <location>
        <begin position="404"/>
        <end position="464"/>
    </location>
</feature>
<dbReference type="STRING" id="178035.A0A154PLR6"/>
<dbReference type="EMBL" id="KQ434973">
    <property type="protein sequence ID" value="KZC12773.1"/>
    <property type="molecule type" value="Genomic_DNA"/>
</dbReference>
<dbReference type="Pfam" id="PF00412">
    <property type="entry name" value="LIM"/>
    <property type="match status" value="2"/>
</dbReference>
<evidence type="ECO:0000256" key="1">
    <source>
        <dbReference type="ARBA" id="ARBA00004123"/>
    </source>
</evidence>
<feature type="region of interest" description="Disordered" evidence="12">
    <location>
        <begin position="601"/>
        <end position="632"/>
    </location>
</feature>
<dbReference type="SUPFAM" id="SSF46938">
    <property type="entry name" value="CRAL/TRIO N-terminal domain"/>
    <property type="match status" value="1"/>
</dbReference>
<dbReference type="InterPro" id="IPR001356">
    <property type="entry name" value="HD"/>
</dbReference>
<dbReference type="OrthoDB" id="6432525at2759"/>
<gene>
    <name evidence="16" type="ORF">WN55_04294</name>
</gene>
<dbReference type="PRINTS" id="PR00180">
    <property type="entry name" value="CRETINALDHBP"/>
</dbReference>
<keyword evidence="6 9" id="KW-0238">DNA-binding</keyword>
<feature type="compositionally biased region" description="Polar residues" evidence="12">
    <location>
        <begin position="618"/>
        <end position="629"/>
    </location>
</feature>
<keyword evidence="5 10" id="KW-0440">LIM domain</keyword>
<dbReference type="PROSITE" id="PS50191">
    <property type="entry name" value="CRAL_TRIO"/>
    <property type="match status" value="1"/>
</dbReference>
<dbReference type="GO" id="GO:0000977">
    <property type="term" value="F:RNA polymerase II transcription regulatory region sequence-specific DNA binding"/>
    <property type="evidence" value="ECO:0007669"/>
    <property type="project" value="TreeGrafter"/>
</dbReference>
<dbReference type="CDD" id="cd00170">
    <property type="entry name" value="SEC14"/>
    <property type="match status" value="1"/>
</dbReference>
<dbReference type="Gene3D" id="2.10.110.10">
    <property type="entry name" value="Cysteine Rich Protein"/>
    <property type="match status" value="2"/>
</dbReference>
<evidence type="ECO:0000259" key="14">
    <source>
        <dbReference type="PROSITE" id="PS50071"/>
    </source>
</evidence>
<evidence type="ECO:0000256" key="2">
    <source>
        <dbReference type="ARBA" id="ARBA00022723"/>
    </source>
</evidence>
<dbReference type="SUPFAM" id="SSF46689">
    <property type="entry name" value="Homeodomain-like"/>
    <property type="match status" value="1"/>
</dbReference>
<sequence>MASTKPVTYEEELKRNSDLKEEDIQMLRDWSKKQPHLPKLTDTELVLFLHSNYHRIEPTKATIDTYYTVRTHVPEFFSHRDPLGSKELRKAFQTVTVQVLDKPTSDGYAILYGRLLDYEPSHYIYNDGMKFLSMIVDLWLYIGGTTPGHVILFDMKNVVFGHAARLSPMGLKKYLYYLQEALPVRLKGFHFMNITPVMDVILNMMKPFMKKELLDMLHTHTTLDTVGKFLPVDALPNEAGGKAGPLQELHEKSVRALEANREYFLEEERTKRVNETLRPDNSVEGTSKIIELFDVGCDARTSIMMPQNNNQYHPLSNSKMKEGSKMQFEEKPGNKIGRERLRQTERVVTDMGKLYPVPKEEKHIPQTEVEDMTSDSVCEGTGSSLGAPEATGGLIGPEMSPSVMECGGCGERVRERTVLCVGGRTWHSRCLRCCACARPLHDQHSCFLKGMRLYCRHDYALTFGAKCAKCGRSVGAGDWVRRARERVYHLACFACDACSRQLSTGEQFALLDARLLCKAHYLDVVEAPLIGTFAEGGDSESGHKSGNKAKRVRTTFTEEQLSVLQANFQLDSNPDGQDLERIAHVTGLSKRVTQVWFQNSRARQKKHLHTGKMKGQHVHQSPPNSTASTGDFGRHINLHLTYSFQHQQQHHHSQQQPQLSPATCKSPTPSIYHNHGSEQSMDELSQDSMMLSMPNEV</sequence>
<dbReference type="Pfam" id="PF00046">
    <property type="entry name" value="Homeodomain"/>
    <property type="match status" value="1"/>
</dbReference>
<keyword evidence="7 9" id="KW-0371">Homeobox</keyword>
<dbReference type="Gene3D" id="1.10.10.60">
    <property type="entry name" value="Homeodomain-like"/>
    <property type="match status" value="1"/>
</dbReference>
<evidence type="ECO:0000313" key="16">
    <source>
        <dbReference type="EMBL" id="KZC12773.1"/>
    </source>
</evidence>
<evidence type="ECO:0000256" key="9">
    <source>
        <dbReference type="PROSITE-ProRule" id="PRU00108"/>
    </source>
</evidence>
<dbReference type="FunFam" id="1.10.10.60:FF:000027">
    <property type="entry name" value="LIM/homeobox protein Lhx9"/>
    <property type="match status" value="1"/>
</dbReference>
<reference evidence="16 17" key="1">
    <citation type="submission" date="2015-07" db="EMBL/GenBank/DDBJ databases">
        <title>The genome of Dufourea novaeangliae.</title>
        <authorList>
            <person name="Pan H."/>
            <person name="Kapheim K."/>
        </authorList>
    </citation>
    <scope>NUCLEOTIDE SEQUENCE [LARGE SCALE GENOMIC DNA]</scope>
    <source>
        <strain evidence="16">0120121106</strain>
        <tissue evidence="16">Whole body</tissue>
    </source>
</reference>
<evidence type="ECO:0000259" key="13">
    <source>
        <dbReference type="PROSITE" id="PS50023"/>
    </source>
</evidence>
<proteinExistence type="predicted"/>
<evidence type="ECO:0000256" key="11">
    <source>
        <dbReference type="RuleBase" id="RU000682"/>
    </source>
</evidence>
<keyword evidence="2 10" id="KW-0479">Metal-binding</keyword>
<dbReference type="PANTHER" id="PTHR24208">
    <property type="entry name" value="LIM/HOMEOBOX PROTEIN LHX"/>
    <property type="match status" value="1"/>
</dbReference>
<name>A0A154PLR6_DUFNO</name>
<dbReference type="Proteomes" id="UP000076502">
    <property type="component" value="Unassembled WGS sequence"/>
</dbReference>
<dbReference type="InterPro" id="IPR036865">
    <property type="entry name" value="CRAL-TRIO_dom_sf"/>
</dbReference>
<feature type="DNA-binding region" description="Homeobox" evidence="9">
    <location>
        <begin position="549"/>
        <end position="608"/>
    </location>
</feature>
<dbReference type="InterPro" id="IPR036273">
    <property type="entry name" value="CRAL/TRIO_N_dom_sf"/>
</dbReference>
<dbReference type="CDD" id="cd09379">
    <property type="entry name" value="LIM2_AWH"/>
    <property type="match status" value="1"/>
</dbReference>
<dbReference type="Pfam" id="PF00650">
    <property type="entry name" value="CRAL_TRIO"/>
    <property type="match status" value="1"/>
</dbReference>
<dbReference type="GO" id="GO:0046872">
    <property type="term" value="F:metal ion binding"/>
    <property type="evidence" value="ECO:0007669"/>
    <property type="project" value="UniProtKB-KW"/>
</dbReference>
<feature type="compositionally biased region" description="Polar residues" evidence="12">
    <location>
        <begin position="659"/>
        <end position="679"/>
    </location>
</feature>
<feature type="domain" description="LIM zinc-binding" evidence="13">
    <location>
        <begin position="465"/>
        <end position="527"/>
    </location>
</feature>
<dbReference type="PROSITE" id="PS00478">
    <property type="entry name" value="LIM_DOMAIN_1"/>
    <property type="match status" value="1"/>
</dbReference>
<evidence type="ECO:0000256" key="6">
    <source>
        <dbReference type="ARBA" id="ARBA00023125"/>
    </source>
</evidence>
<dbReference type="PANTHER" id="PTHR24208:SF127">
    <property type="entry name" value="LIM_HOMEOBOX PROTEIN AWH"/>
    <property type="match status" value="1"/>
</dbReference>
<protein>
    <submittedName>
        <fullName evidence="16">LIM/homeobox protein Awh</fullName>
    </submittedName>
</protein>
<keyword evidence="3" id="KW-0677">Repeat</keyword>
<dbReference type="InterPro" id="IPR009057">
    <property type="entry name" value="Homeodomain-like_sf"/>
</dbReference>
<feature type="compositionally biased region" description="Basic residues" evidence="12">
    <location>
        <begin position="602"/>
        <end position="617"/>
    </location>
</feature>
<evidence type="ECO:0000256" key="10">
    <source>
        <dbReference type="PROSITE-ProRule" id="PRU00125"/>
    </source>
</evidence>
<dbReference type="SMART" id="SM00132">
    <property type="entry name" value="LIM"/>
    <property type="match status" value="2"/>
</dbReference>
<keyword evidence="4 10" id="KW-0862">Zinc</keyword>